<organism evidence="2 3">
    <name type="scientific">Neohortaea acidophila</name>
    <dbReference type="NCBI Taxonomy" id="245834"/>
    <lineage>
        <taxon>Eukaryota</taxon>
        <taxon>Fungi</taxon>
        <taxon>Dikarya</taxon>
        <taxon>Ascomycota</taxon>
        <taxon>Pezizomycotina</taxon>
        <taxon>Dothideomycetes</taxon>
        <taxon>Dothideomycetidae</taxon>
        <taxon>Mycosphaerellales</taxon>
        <taxon>Teratosphaeriaceae</taxon>
        <taxon>Neohortaea</taxon>
    </lineage>
</organism>
<accession>A0A6A6PWT7</accession>
<name>A0A6A6PWT7_9PEZI</name>
<sequence>MQHMHLFTMIRLSPPSQSAVCTLRFRRTSLRSPTALHQQWRIESRADSSSAEPNVGPAASRSGHHRWLHYYPLAAYGCGQWRATSSPRLTRQPPQQPAPYLARMGSAAKMEGRPDAPCELLVDQQANTYRVSNKHRPRKDVMSCVVALFGPCMDHACHGPSRWNQL</sequence>
<keyword evidence="3" id="KW-1185">Reference proteome</keyword>
<dbReference type="GeneID" id="54470654"/>
<gene>
    <name evidence="2" type="ORF">BDY17DRAFT_153414</name>
</gene>
<proteinExistence type="predicted"/>
<dbReference type="Proteomes" id="UP000799767">
    <property type="component" value="Unassembled WGS sequence"/>
</dbReference>
<dbReference type="EMBL" id="MU001635">
    <property type="protein sequence ID" value="KAF2483737.1"/>
    <property type="molecule type" value="Genomic_DNA"/>
</dbReference>
<evidence type="ECO:0000256" key="1">
    <source>
        <dbReference type="SAM" id="MobiDB-lite"/>
    </source>
</evidence>
<protein>
    <submittedName>
        <fullName evidence="2">Uncharacterized protein</fullName>
    </submittedName>
</protein>
<evidence type="ECO:0000313" key="2">
    <source>
        <dbReference type="EMBL" id="KAF2483737.1"/>
    </source>
</evidence>
<evidence type="ECO:0000313" key="3">
    <source>
        <dbReference type="Proteomes" id="UP000799767"/>
    </source>
</evidence>
<dbReference type="RefSeq" id="XP_033590307.1">
    <property type="nucleotide sequence ID" value="XM_033729652.1"/>
</dbReference>
<feature type="region of interest" description="Disordered" evidence="1">
    <location>
        <begin position="36"/>
        <end position="62"/>
    </location>
</feature>
<dbReference type="AlphaFoldDB" id="A0A6A6PWT7"/>
<reference evidence="2" key="1">
    <citation type="journal article" date="2020" name="Stud. Mycol.">
        <title>101 Dothideomycetes genomes: a test case for predicting lifestyles and emergence of pathogens.</title>
        <authorList>
            <person name="Haridas S."/>
            <person name="Albert R."/>
            <person name="Binder M."/>
            <person name="Bloem J."/>
            <person name="Labutti K."/>
            <person name="Salamov A."/>
            <person name="Andreopoulos B."/>
            <person name="Baker S."/>
            <person name="Barry K."/>
            <person name="Bills G."/>
            <person name="Bluhm B."/>
            <person name="Cannon C."/>
            <person name="Castanera R."/>
            <person name="Culley D."/>
            <person name="Daum C."/>
            <person name="Ezra D."/>
            <person name="Gonzalez J."/>
            <person name="Henrissat B."/>
            <person name="Kuo A."/>
            <person name="Liang C."/>
            <person name="Lipzen A."/>
            <person name="Lutzoni F."/>
            <person name="Magnuson J."/>
            <person name="Mondo S."/>
            <person name="Nolan M."/>
            <person name="Ohm R."/>
            <person name="Pangilinan J."/>
            <person name="Park H.-J."/>
            <person name="Ramirez L."/>
            <person name="Alfaro M."/>
            <person name="Sun H."/>
            <person name="Tritt A."/>
            <person name="Yoshinaga Y."/>
            <person name="Zwiers L.-H."/>
            <person name="Turgeon B."/>
            <person name="Goodwin S."/>
            <person name="Spatafora J."/>
            <person name="Crous P."/>
            <person name="Grigoriev I."/>
        </authorList>
    </citation>
    <scope>NUCLEOTIDE SEQUENCE</scope>
    <source>
        <strain evidence="2">CBS 113389</strain>
    </source>
</reference>